<comment type="similarity">
    <text evidence="2">Belongs to the RLP family.</text>
</comment>
<dbReference type="PANTHER" id="PTHR48063">
    <property type="entry name" value="LRR RECEPTOR-LIKE KINASE"/>
    <property type="match status" value="1"/>
</dbReference>
<evidence type="ECO:0000256" key="4">
    <source>
        <dbReference type="ARBA" id="ARBA00022614"/>
    </source>
</evidence>
<proteinExistence type="inferred from homology"/>
<keyword evidence="3" id="KW-1003">Cell membrane</keyword>
<dbReference type="SMART" id="SM00369">
    <property type="entry name" value="LRR_TYP"/>
    <property type="match status" value="9"/>
</dbReference>
<comment type="caution">
    <text evidence="16">The sequence shown here is derived from an EMBL/GenBank/DDBJ whole genome shotgun (WGS) entry which is preliminary data.</text>
</comment>
<keyword evidence="8 12" id="KW-1133">Transmembrane helix</keyword>
<dbReference type="GO" id="GO:0005886">
    <property type="term" value="C:plasma membrane"/>
    <property type="evidence" value="ECO:0007669"/>
    <property type="project" value="UniProtKB-SubCell"/>
</dbReference>
<dbReference type="EMBL" id="JARAOO010000005">
    <property type="protein sequence ID" value="KAJ7969190.1"/>
    <property type="molecule type" value="Genomic_DNA"/>
</dbReference>
<evidence type="ECO:0000256" key="9">
    <source>
        <dbReference type="ARBA" id="ARBA00023136"/>
    </source>
</evidence>
<keyword evidence="11" id="KW-0325">Glycoprotein</keyword>
<evidence type="ECO:0000259" key="14">
    <source>
        <dbReference type="Pfam" id="PF08263"/>
    </source>
</evidence>
<dbReference type="Gene3D" id="3.80.10.10">
    <property type="entry name" value="Ribonuclease Inhibitor"/>
    <property type="match status" value="4"/>
</dbReference>
<dbReference type="Pfam" id="PF00560">
    <property type="entry name" value="LRR_1"/>
    <property type="match status" value="6"/>
</dbReference>
<keyword evidence="10 16" id="KW-0675">Receptor</keyword>
<evidence type="ECO:0000256" key="10">
    <source>
        <dbReference type="ARBA" id="ARBA00023170"/>
    </source>
</evidence>
<dbReference type="InterPro" id="IPR055414">
    <property type="entry name" value="LRR_R13L4/SHOC2-like"/>
</dbReference>
<evidence type="ECO:0000256" key="7">
    <source>
        <dbReference type="ARBA" id="ARBA00022737"/>
    </source>
</evidence>
<dbReference type="InterPro" id="IPR001611">
    <property type="entry name" value="Leu-rich_rpt"/>
</dbReference>
<evidence type="ECO:0000313" key="16">
    <source>
        <dbReference type="EMBL" id="KAJ7969190.1"/>
    </source>
</evidence>
<protein>
    <submittedName>
        <fullName evidence="16">Leucine-rich receptor-like kinase family protein</fullName>
    </submittedName>
</protein>
<accession>A0AAD7M5M1</accession>
<dbReference type="AlphaFoldDB" id="A0AAD7M5M1"/>
<feature type="domain" description="Leucine-rich repeat-containing N-terminal plant-type" evidence="14">
    <location>
        <begin position="36"/>
        <end position="74"/>
    </location>
</feature>
<evidence type="ECO:0000256" key="8">
    <source>
        <dbReference type="ARBA" id="ARBA00022989"/>
    </source>
</evidence>
<name>A0AAD7M5M1_QUISA</name>
<feature type="signal peptide" evidence="13">
    <location>
        <begin position="1"/>
        <end position="26"/>
    </location>
</feature>
<evidence type="ECO:0000256" key="6">
    <source>
        <dbReference type="ARBA" id="ARBA00022729"/>
    </source>
</evidence>
<dbReference type="FunFam" id="3.80.10.10:FF:000041">
    <property type="entry name" value="LRR receptor-like serine/threonine-protein kinase ERECTA"/>
    <property type="match status" value="1"/>
</dbReference>
<evidence type="ECO:0000256" key="3">
    <source>
        <dbReference type="ARBA" id="ARBA00022475"/>
    </source>
</evidence>
<dbReference type="Pfam" id="PF13855">
    <property type="entry name" value="LRR_8"/>
    <property type="match status" value="1"/>
</dbReference>
<keyword evidence="5 12" id="KW-0812">Transmembrane</keyword>
<comment type="subcellular location">
    <subcellularLocation>
        <location evidence="1">Cell membrane</location>
        <topology evidence="1">Single-pass type I membrane protein</topology>
    </subcellularLocation>
</comment>
<evidence type="ECO:0000313" key="17">
    <source>
        <dbReference type="Proteomes" id="UP001163823"/>
    </source>
</evidence>
<keyword evidence="9 12" id="KW-0472">Membrane</keyword>
<organism evidence="16 17">
    <name type="scientific">Quillaja saponaria</name>
    <name type="common">Soap bark tree</name>
    <dbReference type="NCBI Taxonomy" id="32244"/>
    <lineage>
        <taxon>Eukaryota</taxon>
        <taxon>Viridiplantae</taxon>
        <taxon>Streptophyta</taxon>
        <taxon>Embryophyta</taxon>
        <taxon>Tracheophyta</taxon>
        <taxon>Spermatophyta</taxon>
        <taxon>Magnoliopsida</taxon>
        <taxon>eudicotyledons</taxon>
        <taxon>Gunneridae</taxon>
        <taxon>Pentapetalae</taxon>
        <taxon>rosids</taxon>
        <taxon>fabids</taxon>
        <taxon>Fabales</taxon>
        <taxon>Quillajaceae</taxon>
        <taxon>Quillaja</taxon>
    </lineage>
</organism>
<feature type="transmembrane region" description="Helical" evidence="12">
    <location>
        <begin position="826"/>
        <end position="849"/>
    </location>
</feature>
<dbReference type="KEGG" id="qsa:O6P43_013189"/>
<dbReference type="Pfam" id="PF23598">
    <property type="entry name" value="LRR_14"/>
    <property type="match status" value="1"/>
</dbReference>
<evidence type="ECO:0000256" key="13">
    <source>
        <dbReference type="SAM" id="SignalP"/>
    </source>
</evidence>
<dbReference type="InterPro" id="IPR013210">
    <property type="entry name" value="LRR_N_plant-typ"/>
</dbReference>
<keyword evidence="17" id="KW-1185">Reference proteome</keyword>
<dbReference type="FunFam" id="3.80.10.10:FF:000095">
    <property type="entry name" value="LRR receptor-like serine/threonine-protein kinase GSO1"/>
    <property type="match status" value="2"/>
</dbReference>
<sequence>MERLPNVFFALVYSLLLIETIKYCQCENSSISCKAREREALIEFTQSVRNISEVQVLFSWEGKDCCKWEGVLCDSRGHVVKLDLLGKFPHVYLLDLPELNSCLLKLKHLTYLDLSNNYFKYHPIPNIFGSMKRLTYLNLSYAHISGMVPYQLGNLTSLQFLDLSGISFGKIKRNFVPVLNTLPSLIHLGLSSCGLNYLHIPNAAVNSTSLATLQFLDLSFNEFYGPIPLALRNMNSLRVLDLSLNLFGSAIPHWFGNFKSLVHLFLYVNNFSTTLGPVVSILSNTCDLKTLDLEDNLLHEEFPEKVPGCFGRVLETLSLSENIIGGVLPYWLGELKYLKYLDLRQNALSGPIPFSLGRLSSLRELHLSSNHLNGTIPDSVGQLVNLNYLDVSFNSLEGIISHAHLGNLSFLTDLVLSHNKLEVGLKFNWIPPFQLKRIEMSNCAIGTQFPLWLQKQTQVIGLDLSENIGKFMPNMEKLVLHNNFMSGSIPNSLCTMEFLGLMDLSNNKFSGTIPDCWSDSQSMLQVNDLSSNNLSGVIPSSIGRISSLGWLFMSSNNISGELPPGMRDFNELLILDISENKLYGKIPTWIGKNLASLQILNLRDNNFHGKVPLQLCLLSHLHILDLANNNLTGRIPRCFGQLRRMISEPEFFVSFFFEEWGVIRLKQVIKGIELEYTTNIRCVVNMDLSCNHLVGLIPQELTFLIALDSLNLSFNHLSGEIPKNIGKFNNSLEGLDLSNNLLNGSIPPSISELTFLSHLNLSHNNFSGKIPRGNQLQTLDDPTIYIGNKYLCGAPLPNKCVGDHEPNGAPPDEDNGEEMEGISEKIWFYLVILAGFASGFWGVIGTLLLNKSWRWAYFQYVEEMDDNIHVAIVVKWARLKRMIWKENTQA</sequence>
<evidence type="ECO:0000256" key="2">
    <source>
        <dbReference type="ARBA" id="ARBA00009592"/>
    </source>
</evidence>
<dbReference type="SUPFAM" id="SSF52047">
    <property type="entry name" value="RNI-like"/>
    <property type="match status" value="1"/>
</dbReference>
<keyword evidence="16" id="KW-0418">Kinase</keyword>
<evidence type="ECO:0000259" key="15">
    <source>
        <dbReference type="Pfam" id="PF23598"/>
    </source>
</evidence>
<gene>
    <name evidence="16" type="ORF">O6P43_013189</name>
</gene>
<dbReference type="Proteomes" id="UP001163823">
    <property type="component" value="Chromosome 5"/>
</dbReference>
<evidence type="ECO:0000256" key="1">
    <source>
        <dbReference type="ARBA" id="ARBA00004251"/>
    </source>
</evidence>
<keyword evidence="16" id="KW-0808">Transferase</keyword>
<feature type="chain" id="PRO_5042212932" evidence="13">
    <location>
        <begin position="27"/>
        <end position="890"/>
    </location>
</feature>
<dbReference type="InterPro" id="IPR046956">
    <property type="entry name" value="RLP23-like"/>
</dbReference>
<dbReference type="PANTHER" id="PTHR48063:SF112">
    <property type="entry name" value="RECEPTOR LIKE PROTEIN 30-LIKE"/>
    <property type="match status" value="1"/>
</dbReference>
<keyword evidence="4" id="KW-0433">Leucine-rich repeat</keyword>
<keyword evidence="6 13" id="KW-0732">Signal</keyword>
<dbReference type="Pfam" id="PF08263">
    <property type="entry name" value="LRRNT_2"/>
    <property type="match status" value="1"/>
</dbReference>
<dbReference type="GO" id="GO:0016301">
    <property type="term" value="F:kinase activity"/>
    <property type="evidence" value="ECO:0007669"/>
    <property type="project" value="UniProtKB-KW"/>
</dbReference>
<evidence type="ECO:0000256" key="11">
    <source>
        <dbReference type="ARBA" id="ARBA00023180"/>
    </source>
</evidence>
<dbReference type="InterPro" id="IPR032675">
    <property type="entry name" value="LRR_dom_sf"/>
</dbReference>
<feature type="domain" description="Disease resistance R13L4/SHOC-2-like LRR" evidence="15">
    <location>
        <begin position="98"/>
        <end position="294"/>
    </location>
</feature>
<keyword evidence="7" id="KW-0677">Repeat</keyword>
<evidence type="ECO:0000256" key="5">
    <source>
        <dbReference type="ARBA" id="ARBA00022692"/>
    </source>
</evidence>
<evidence type="ECO:0000256" key="12">
    <source>
        <dbReference type="SAM" id="Phobius"/>
    </source>
</evidence>
<dbReference type="SUPFAM" id="SSF52058">
    <property type="entry name" value="L domain-like"/>
    <property type="match status" value="2"/>
</dbReference>
<dbReference type="InterPro" id="IPR003591">
    <property type="entry name" value="Leu-rich_rpt_typical-subtyp"/>
</dbReference>
<reference evidence="16" key="1">
    <citation type="journal article" date="2023" name="Science">
        <title>Elucidation of the pathway for biosynthesis of saponin adjuvants from the soapbark tree.</title>
        <authorList>
            <person name="Reed J."/>
            <person name="Orme A."/>
            <person name="El-Demerdash A."/>
            <person name="Owen C."/>
            <person name="Martin L.B.B."/>
            <person name="Misra R.C."/>
            <person name="Kikuchi S."/>
            <person name="Rejzek M."/>
            <person name="Martin A.C."/>
            <person name="Harkess A."/>
            <person name="Leebens-Mack J."/>
            <person name="Louveau T."/>
            <person name="Stephenson M.J."/>
            <person name="Osbourn A."/>
        </authorList>
    </citation>
    <scope>NUCLEOTIDE SEQUENCE</scope>
    <source>
        <strain evidence="16">S10</strain>
    </source>
</reference>